<dbReference type="Pfam" id="PF14432">
    <property type="entry name" value="DYW_deaminase"/>
    <property type="match status" value="1"/>
</dbReference>
<accession>A0A438FV50</accession>
<organism evidence="3 4">
    <name type="scientific">Vitis vinifera</name>
    <name type="common">Grape</name>
    <dbReference type="NCBI Taxonomy" id="29760"/>
    <lineage>
        <taxon>Eukaryota</taxon>
        <taxon>Viridiplantae</taxon>
        <taxon>Streptophyta</taxon>
        <taxon>Embryophyta</taxon>
        <taxon>Tracheophyta</taxon>
        <taxon>Spermatophyta</taxon>
        <taxon>Magnoliopsida</taxon>
        <taxon>eudicotyledons</taxon>
        <taxon>Gunneridae</taxon>
        <taxon>Pentapetalae</taxon>
        <taxon>rosids</taxon>
        <taxon>Vitales</taxon>
        <taxon>Vitaceae</taxon>
        <taxon>Viteae</taxon>
        <taxon>Vitis</taxon>
    </lineage>
</organism>
<dbReference type="EMBL" id="QGNW01000731">
    <property type="protein sequence ID" value="RVW63818.1"/>
    <property type="molecule type" value="Genomic_DNA"/>
</dbReference>
<feature type="domain" description="DYW" evidence="2">
    <location>
        <begin position="30"/>
        <end position="71"/>
    </location>
</feature>
<comment type="similarity">
    <text evidence="1">Belongs to the PPR family. PCMP-H subfamily.</text>
</comment>
<reference evidence="3 4" key="1">
    <citation type="journal article" date="2018" name="PLoS Genet.">
        <title>Population sequencing reveals clonal diversity and ancestral inbreeding in the grapevine cultivar Chardonnay.</title>
        <authorList>
            <person name="Roach M.J."/>
            <person name="Johnson D.L."/>
            <person name="Bohlmann J."/>
            <person name="van Vuuren H.J."/>
            <person name="Jones S.J."/>
            <person name="Pretorius I.S."/>
            <person name="Schmidt S.A."/>
            <person name="Borneman A.R."/>
        </authorList>
    </citation>
    <scope>NUCLEOTIDE SEQUENCE [LARGE SCALE GENOMIC DNA]</scope>
    <source>
        <strain evidence="4">cv. Chardonnay</strain>
        <tissue evidence="3">Leaf</tissue>
    </source>
</reference>
<name>A0A438FV50_VITVI</name>
<dbReference type="GO" id="GO:0008270">
    <property type="term" value="F:zinc ion binding"/>
    <property type="evidence" value="ECO:0007669"/>
    <property type="project" value="InterPro"/>
</dbReference>
<gene>
    <name evidence="3" type="ORF">CK203_053733</name>
</gene>
<proteinExistence type="inferred from homology"/>
<evidence type="ECO:0000259" key="2">
    <source>
        <dbReference type="Pfam" id="PF14432"/>
    </source>
</evidence>
<evidence type="ECO:0000313" key="4">
    <source>
        <dbReference type="Proteomes" id="UP000288805"/>
    </source>
</evidence>
<sequence>MDEAAKVRLSMNEKRIQKPPGCSWIEILCCFDIEEEEKEHFLGCHSEKLAIAFGLISATPTAVIRVVKNLRPWPNPGTDLRLFDHCGGLGIFTLRLLGSQPLLYD</sequence>
<dbReference type="AlphaFoldDB" id="A0A438FV50"/>
<protein>
    <recommendedName>
        <fullName evidence="2">DYW domain-containing protein</fullName>
    </recommendedName>
</protein>
<evidence type="ECO:0000313" key="3">
    <source>
        <dbReference type="EMBL" id="RVW63818.1"/>
    </source>
</evidence>
<dbReference type="Proteomes" id="UP000288805">
    <property type="component" value="Unassembled WGS sequence"/>
</dbReference>
<comment type="caution">
    <text evidence="3">The sequence shown here is derived from an EMBL/GenBank/DDBJ whole genome shotgun (WGS) entry which is preliminary data.</text>
</comment>
<evidence type="ECO:0000256" key="1">
    <source>
        <dbReference type="ARBA" id="ARBA00006643"/>
    </source>
</evidence>
<dbReference type="InterPro" id="IPR032867">
    <property type="entry name" value="DYW_dom"/>
</dbReference>